<name>A0A371YQ05_9GAMM</name>
<dbReference type="PANTHER" id="PTHR46796">
    <property type="entry name" value="HTH-TYPE TRANSCRIPTIONAL ACTIVATOR RHAS-RELATED"/>
    <property type="match status" value="1"/>
</dbReference>
<evidence type="ECO:0000256" key="1">
    <source>
        <dbReference type="ARBA" id="ARBA00023015"/>
    </source>
</evidence>
<evidence type="ECO:0000259" key="4">
    <source>
        <dbReference type="PROSITE" id="PS01124"/>
    </source>
</evidence>
<dbReference type="Gene3D" id="1.10.10.60">
    <property type="entry name" value="Homeodomain-like"/>
    <property type="match status" value="1"/>
</dbReference>
<dbReference type="RefSeq" id="WP_107008471.1">
    <property type="nucleotide sequence ID" value="NZ_JBHRSF010000170.1"/>
</dbReference>
<dbReference type="Proteomes" id="UP000240957">
    <property type="component" value="Unassembled WGS sequence"/>
</dbReference>
<dbReference type="Pfam" id="PF12833">
    <property type="entry name" value="HTH_18"/>
    <property type="match status" value="1"/>
</dbReference>
<evidence type="ECO:0000313" key="5">
    <source>
        <dbReference type="EMBL" id="MFC2998170.1"/>
    </source>
</evidence>
<dbReference type="GO" id="GO:0043565">
    <property type="term" value="F:sequence-specific DNA binding"/>
    <property type="evidence" value="ECO:0007669"/>
    <property type="project" value="InterPro"/>
</dbReference>
<feature type="domain" description="HTH araC/xylS-type" evidence="4">
    <location>
        <begin position="173"/>
        <end position="270"/>
    </location>
</feature>
<dbReference type="SMART" id="SM00342">
    <property type="entry name" value="HTH_ARAC"/>
    <property type="match status" value="1"/>
</dbReference>
<dbReference type="OrthoDB" id="9809338at2"/>
<dbReference type="InterPro" id="IPR009057">
    <property type="entry name" value="Homeodomain-like_sf"/>
</dbReference>
<organism evidence="6 7">
    <name type="scientific">Acinetobacter sichuanensis</name>
    <dbReference type="NCBI Taxonomy" id="2136183"/>
    <lineage>
        <taxon>Bacteria</taxon>
        <taxon>Pseudomonadati</taxon>
        <taxon>Pseudomonadota</taxon>
        <taxon>Gammaproteobacteria</taxon>
        <taxon>Moraxellales</taxon>
        <taxon>Moraxellaceae</taxon>
        <taxon>Acinetobacter</taxon>
    </lineage>
</organism>
<proteinExistence type="predicted"/>
<dbReference type="SUPFAM" id="SSF51215">
    <property type="entry name" value="Regulatory protein AraC"/>
    <property type="match status" value="1"/>
</dbReference>
<keyword evidence="8" id="KW-1185">Reference proteome</keyword>
<keyword evidence="3" id="KW-0804">Transcription</keyword>
<dbReference type="EMBL" id="PYIX02000017">
    <property type="protein sequence ID" value="RFC83444.1"/>
    <property type="molecule type" value="Genomic_DNA"/>
</dbReference>
<dbReference type="InterPro" id="IPR018060">
    <property type="entry name" value="HTH_AraC"/>
</dbReference>
<dbReference type="PANTHER" id="PTHR46796:SF2">
    <property type="entry name" value="TRANSCRIPTIONAL REGULATORY PROTEIN"/>
    <property type="match status" value="1"/>
</dbReference>
<gene>
    <name evidence="5" type="ORF">ACFODO_23550</name>
    <name evidence="6" type="ORF">C9E89_011380</name>
</gene>
<dbReference type="Proteomes" id="UP001595455">
    <property type="component" value="Unassembled WGS sequence"/>
</dbReference>
<evidence type="ECO:0000256" key="3">
    <source>
        <dbReference type="ARBA" id="ARBA00023163"/>
    </source>
</evidence>
<dbReference type="PROSITE" id="PS01124">
    <property type="entry name" value="HTH_ARAC_FAMILY_2"/>
    <property type="match status" value="1"/>
</dbReference>
<sequence length="279" mass="32583">MGNWVNIEHDPQTDIELIHAHFTGHAYDPHFHSSYLIGVTECGLQQFHCRKKLVNSHQGQVFMLEPEEVHDGYAPEPRGFTYKMLHINADWMKQRYEGLFDKKMAAHELSFESTLKSDDTIAHLVRSTFHAIQNKESLIFKDTQLDLLLEQLIDSKYIKLRENAIKSLPDTANQIRDILHASIFHEMSLDELAHRVGIDRFYINRVFKKKFHSAPHQYLIRLRLDTAKILLKQGFSPATVATNLCFSDQSHLGRWFKRCYGMTLYQYQKACTNVLYLNC</sequence>
<dbReference type="GO" id="GO:0003700">
    <property type="term" value="F:DNA-binding transcription factor activity"/>
    <property type="evidence" value="ECO:0007669"/>
    <property type="project" value="InterPro"/>
</dbReference>
<accession>A0A371YQ05</accession>
<dbReference type="InterPro" id="IPR050204">
    <property type="entry name" value="AraC_XylS_family_regulators"/>
</dbReference>
<reference evidence="5" key="1">
    <citation type="journal article" date="2014" name="Int. J. Syst. Evol. Microbiol.">
        <title>Complete genome of a new Firmicutes species belonging to the dominant human colonic microbiota ('Ruminococcus bicirculans') reveals two chromosomes and a selective capacity to utilize plant glucans.</title>
        <authorList>
            <consortium name="NISC Comparative Sequencing Program"/>
            <person name="Wegmann U."/>
            <person name="Louis P."/>
            <person name="Goesmann A."/>
            <person name="Henrissat B."/>
            <person name="Duncan S.H."/>
            <person name="Flint H.J."/>
        </authorList>
    </citation>
    <scope>NUCLEOTIDE SEQUENCE</scope>
    <source>
        <strain evidence="5">KCTC 62575</strain>
    </source>
</reference>
<dbReference type="SUPFAM" id="SSF46689">
    <property type="entry name" value="Homeodomain-like"/>
    <property type="match status" value="2"/>
</dbReference>
<dbReference type="AlphaFoldDB" id="A0A371YQ05"/>
<reference evidence="6 7" key="2">
    <citation type="submission" date="2018-08" db="EMBL/GenBank/DDBJ databases">
        <title>The draft genome of Acinetobacter sichuanensis strain WCHAc060041.</title>
        <authorList>
            <person name="Qin J."/>
            <person name="Feng Y."/>
            <person name="Zong Z."/>
        </authorList>
    </citation>
    <scope>NUCLEOTIDE SEQUENCE [LARGE SCALE GENOMIC DNA]</scope>
    <source>
        <strain evidence="6 7">WCHAc060041</strain>
    </source>
</reference>
<dbReference type="EMBL" id="JBHRSF010000170">
    <property type="protein sequence ID" value="MFC2998170.1"/>
    <property type="molecule type" value="Genomic_DNA"/>
</dbReference>
<dbReference type="InterPro" id="IPR003313">
    <property type="entry name" value="AraC-bd"/>
</dbReference>
<evidence type="ECO:0000313" key="7">
    <source>
        <dbReference type="Proteomes" id="UP000240957"/>
    </source>
</evidence>
<reference evidence="8" key="3">
    <citation type="journal article" date="2019" name="Int. J. Syst. Evol. Microbiol.">
        <title>The Global Catalogue of Microorganisms (GCM) 10K type strain sequencing project: providing services to taxonomists for standard genome sequencing and annotation.</title>
        <authorList>
            <consortium name="The Broad Institute Genomics Platform"/>
            <consortium name="The Broad Institute Genome Sequencing Center for Infectious Disease"/>
            <person name="Wu L."/>
            <person name="Ma J."/>
        </authorList>
    </citation>
    <scope>NUCLEOTIDE SEQUENCE [LARGE SCALE GENOMIC DNA]</scope>
    <source>
        <strain evidence="8">KCTC 62575</strain>
    </source>
</reference>
<protein>
    <submittedName>
        <fullName evidence="6">AraC family transcriptional regulator</fullName>
    </submittedName>
</protein>
<evidence type="ECO:0000313" key="8">
    <source>
        <dbReference type="Proteomes" id="UP001595455"/>
    </source>
</evidence>
<comment type="caution">
    <text evidence="6">The sequence shown here is derived from an EMBL/GenBank/DDBJ whole genome shotgun (WGS) entry which is preliminary data.</text>
</comment>
<evidence type="ECO:0000256" key="2">
    <source>
        <dbReference type="ARBA" id="ARBA00023125"/>
    </source>
</evidence>
<evidence type="ECO:0000313" key="6">
    <source>
        <dbReference type="EMBL" id="RFC83444.1"/>
    </source>
</evidence>
<dbReference type="InterPro" id="IPR037923">
    <property type="entry name" value="HTH-like"/>
</dbReference>
<keyword evidence="1" id="KW-0805">Transcription regulation</keyword>
<keyword evidence="2" id="KW-0238">DNA-binding</keyword>
<dbReference type="Pfam" id="PF02311">
    <property type="entry name" value="AraC_binding"/>
    <property type="match status" value="1"/>
</dbReference>
<reference evidence="5" key="4">
    <citation type="submission" date="2024-09" db="EMBL/GenBank/DDBJ databases">
        <authorList>
            <person name="Sun Q."/>
            <person name="Mori K."/>
        </authorList>
    </citation>
    <scope>NUCLEOTIDE SEQUENCE</scope>
    <source>
        <strain evidence="5">KCTC 62575</strain>
    </source>
</reference>